<dbReference type="GO" id="GO:0001732">
    <property type="term" value="P:formation of cytoplasmic translation initiation complex"/>
    <property type="evidence" value="ECO:0007669"/>
    <property type="project" value="TreeGrafter"/>
</dbReference>
<dbReference type="InterPro" id="IPR000717">
    <property type="entry name" value="PCI_dom"/>
</dbReference>
<dbReference type="PANTHER" id="PTHR14005">
    <property type="entry name" value="EUKARYOTIC TRANSLATION INITIATION FACTOR 3, THETA SUBUNIT"/>
    <property type="match status" value="1"/>
</dbReference>
<dbReference type="Pfam" id="PF01399">
    <property type="entry name" value="PCI"/>
    <property type="match status" value="1"/>
</dbReference>
<dbReference type="PROSITE" id="PS50250">
    <property type="entry name" value="PCI"/>
    <property type="match status" value="1"/>
</dbReference>
<geneLocation type="mitochondrion" evidence="9"/>
<dbReference type="GO" id="GO:0002188">
    <property type="term" value="P:translation reinitiation"/>
    <property type="evidence" value="ECO:0007669"/>
    <property type="project" value="TreeGrafter"/>
</dbReference>
<evidence type="ECO:0000259" key="7">
    <source>
        <dbReference type="PROSITE" id="PS50250"/>
    </source>
</evidence>
<feature type="compositionally biased region" description="Low complexity" evidence="6">
    <location>
        <begin position="922"/>
        <end position="951"/>
    </location>
</feature>
<organism evidence="8 10">
    <name type="scientific">Plasmodiophora brassicae</name>
    <name type="common">Clubroot disease agent</name>
    <dbReference type="NCBI Taxonomy" id="37360"/>
    <lineage>
        <taxon>Eukaryota</taxon>
        <taxon>Sar</taxon>
        <taxon>Rhizaria</taxon>
        <taxon>Endomyxa</taxon>
        <taxon>Phytomyxea</taxon>
        <taxon>Plasmodiophorida</taxon>
        <taxon>Plasmodiophoridae</taxon>
        <taxon>Plasmodiophora</taxon>
    </lineage>
</organism>
<accession>A0A0G4J8P4</accession>
<feature type="compositionally biased region" description="Low complexity" evidence="6">
    <location>
        <begin position="869"/>
        <end position="889"/>
    </location>
</feature>
<dbReference type="EMBL" id="OVEO01000002">
    <property type="protein sequence ID" value="SPQ94392.1"/>
    <property type="molecule type" value="Genomic_DNA"/>
</dbReference>
<dbReference type="GO" id="GO:0043614">
    <property type="term" value="C:multi-eIF complex"/>
    <property type="evidence" value="ECO:0007669"/>
    <property type="project" value="TreeGrafter"/>
</dbReference>
<evidence type="ECO:0000256" key="6">
    <source>
        <dbReference type="SAM" id="MobiDB-lite"/>
    </source>
</evidence>
<keyword evidence="4" id="KW-0694">RNA-binding</keyword>
<dbReference type="Pfam" id="PF22591">
    <property type="entry name" value="eIF3a_PCI_TPR-like"/>
    <property type="match status" value="1"/>
</dbReference>
<dbReference type="Proteomes" id="UP000039324">
    <property type="component" value="Unassembled WGS sequence"/>
</dbReference>
<dbReference type="InterPro" id="IPR027512">
    <property type="entry name" value="EIF3A"/>
</dbReference>
<evidence type="ECO:0000256" key="5">
    <source>
        <dbReference type="ARBA" id="ARBA00022917"/>
    </source>
</evidence>
<dbReference type="GO" id="GO:0071541">
    <property type="term" value="C:eukaryotic translation initiation factor 3 complex, eIF3m"/>
    <property type="evidence" value="ECO:0007669"/>
    <property type="project" value="TreeGrafter"/>
</dbReference>
<feature type="region of interest" description="Disordered" evidence="6">
    <location>
        <begin position="574"/>
        <end position="608"/>
    </location>
</feature>
<evidence type="ECO:0000256" key="3">
    <source>
        <dbReference type="ARBA" id="ARBA00022540"/>
    </source>
</evidence>
<comment type="subcellular location">
    <subcellularLocation>
        <location evidence="1">Cytoplasm</location>
    </subcellularLocation>
</comment>
<evidence type="ECO:0000256" key="4">
    <source>
        <dbReference type="ARBA" id="ARBA00022884"/>
    </source>
</evidence>
<dbReference type="STRING" id="37360.A0A0G4J8P4"/>
<dbReference type="Gene3D" id="4.10.860.10">
    <property type="entry name" value="UVR domain"/>
    <property type="match status" value="1"/>
</dbReference>
<evidence type="ECO:0000313" key="9">
    <source>
        <dbReference type="EMBL" id="SPQ94392.1"/>
    </source>
</evidence>
<evidence type="ECO:0000313" key="8">
    <source>
        <dbReference type="EMBL" id="CEP03606.1"/>
    </source>
</evidence>
<dbReference type="OMA" id="EHITNKR"/>
<feature type="compositionally biased region" description="Basic and acidic residues" evidence="6">
    <location>
        <begin position="803"/>
        <end position="866"/>
    </location>
</feature>
<dbReference type="PANTHER" id="PTHR14005:SF0">
    <property type="entry name" value="EUKARYOTIC TRANSLATION INITIATION FACTOR 3 SUBUNIT A"/>
    <property type="match status" value="1"/>
</dbReference>
<dbReference type="InterPro" id="IPR054711">
    <property type="entry name" value="eIF3a_PCI_TPR-like"/>
</dbReference>
<dbReference type="Proteomes" id="UP000290189">
    <property type="component" value="Unassembled WGS sequence"/>
</dbReference>
<dbReference type="GO" id="GO:0071540">
    <property type="term" value="C:eukaryotic translation initiation factor 3 complex, eIF3e"/>
    <property type="evidence" value="ECO:0007669"/>
    <property type="project" value="TreeGrafter"/>
</dbReference>
<feature type="compositionally biased region" description="Basic and acidic residues" evidence="6">
    <location>
        <begin position="890"/>
        <end position="919"/>
    </location>
</feature>
<reference evidence="8 10" key="1">
    <citation type="submission" date="2015-02" db="EMBL/GenBank/DDBJ databases">
        <authorList>
            <person name="Chooi Y.-H."/>
        </authorList>
    </citation>
    <scope>NUCLEOTIDE SEQUENCE [LARGE SCALE GENOMIC DNA]</scope>
    <source>
        <strain evidence="8">E3</strain>
    </source>
</reference>
<feature type="region of interest" description="Disordered" evidence="6">
    <location>
        <begin position="803"/>
        <end position="988"/>
    </location>
</feature>
<dbReference type="GO" id="GO:0003729">
    <property type="term" value="F:mRNA binding"/>
    <property type="evidence" value="ECO:0007669"/>
    <property type="project" value="TreeGrafter"/>
</dbReference>
<evidence type="ECO:0000256" key="2">
    <source>
        <dbReference type="ARBA" id="ARBA00022490"/>
    </source>
</evidence>
<gene>
    <name evidence="8" type="ORF">PBRA_009491</name>
    <name evidence="9" type="ORF">PLBR_LOCUS1607</name>
</gene>
<proteinExistence type="predicted"/>
<keyword evidence="10" id="KW-1185">Reference proteome</keyword>
<dbReference type="OrthoDB" id="18884at2759"/>
<evidence type="ECO:0000313" key="11">
    <source>
        <dbReference type="Proteomes" id="UP000290189"/>
    </source>
</evidence>
<dbReference type="AlphaFoldDB" id="A0A0G4J8P4"/>
<evidence type="ECO:0000313" key="10">
    <source>
        <dbReference type="Proteomes" id="UP000039324"/>
    </source>
</evidence>
<dbReference type="EMBL" id="CDSF01000152">
    <property type="protein sequence ID" value="CEP03606.1"/>
    <property type="molecule type" value="Genomic_DNA"/>
</dbReference>
<dbReference type="FunFam" id="4.10.860.10:FF:000001">
    <property type="entry name" value="Eukaryotic translation initiation factor 3 subunit A"/>
    <property type="match status" value="1"/>
</dbReference>
<keyword evidence="3" id="KW-0396">Initiation factor</keyword>
<feature type="compositionally biased region" description="Basic and acidic residues" evidence="6">
    <location>
        <begin position="968"/>
        <end position="988"/>
    </location>
</feature>
<dbReference type="GO" id="GO:0003743">
    <property type="term" value="F:translation initiation factor activity"/>
    <property type="evidence" value="ECO:0007669"/>
    <property type="project" value="UniProtKB-KW"/>
</dbReference>
<feature type="domain" description="PCI" evidence="7">
    <location>
        <begin position="333"/>
        <end position="507"/>
    </location>
</feature>
<keyword evidence="5" id="KW-0648">Protein biosynthesis</keyword>
<keyword evidence="9" id="KW-0496">Mitochondrion</keyword>
<protein>
    <recommendedName>
        <fullName evidence="7">PCI domain-containing protein</fullName>
    </recommendedName>
</protein>
<evidence type="ECO:0000256" key="1">
    <source>
        <dbReference type="ARBA" id="ARBA00004496"/>
    </source>
</evidence>
<dbReference type="Gene3D" id="1.25.40.860">
    <property type="match status" value="2"/>
</dbReference>
<reference evidence="9 11" key="2">
    <citation type="submission" date="2018-03" db="EMBL/GenBank/DDBJ databases">
        <authorList>
            <person name="Fogelqvist J."/>
        </authorList>
    </citation>
    <scope>NUCLEOTIDE SEQUENCE [LARGE SCALE GENOMIC DNA]</scope>
</reference>
<name>A0A0G4J8P4_PLABS</name>
<sequence>MSHHFAKPENALRKALDLVKVKKDDAALRILHSMLLSRRYRIWQQTHEQIMLLYVQLAVDNRKNAKDGLLQYRNICQAANVESLEKVIKEFMRLAEAKATDAQAASSEADALAEGNVPVNIIPEPLDESIGYRPEVVHYFVPGVGGEDEMDRNKRQIVTPWLKYLWDTYRTVLDVMRNNAHLDKLYHKTVRKALAYCTTHVRTSEFRRLCEIMRIHLNAIVTYQGQPNSVDISNPETLQAYLRTRFAQLECASTLDLWQEAYRIIEDIHELLLRSKINVGLDQSLLSTYYQKLELIFWKSSNPLFHTYCVDKRYQFALSQKADPKEISELADRLIVATLSIRRSARSDSARTAFLDGQDQKNLRLSSMLGFLGPPSRTRMMARIEKEGILAHASPIAKSAFALMSDGRPRSPYVLSKEARPLLETVAAQPHLAQYAPNLTKAILLIVLQQCARVYKVLRLESFMKLLPADIAPDDVERLVILWVKEQLIRVRVDHIQRRLAFDTDPMAEAPFMEQLPKLSSSLQTCVDLIHPTDPAEKELQRMQIFQLVKQGMDHEHRDVFIRTQVIEKRKQENELAAQRREYDERVREQQRKQKKMEEEQARLQEEKLRREREREERIEKERIRAANLAAIEKLKAAAAAAGGGQTTVGSRKIIETLEEDYENVDREKLLEAQSEVATQEQRAKERKLKDDFKRLDYTARALRLEERPLLIEQYDKQRIADQAYYDEQWQKHVAAHRARHEENVADRERLARMATFRDRFYANIMERRTRIHQEAVDAYEAAVHEKEQERAAELKRLAAEEAERERLAEEENRRRLAEEEADRERQAKVEAVKAEKERAERERREALDRQAELQRKREAEVESRKRAAASAAAGAPSAPADAAPAGAWRRAEPVRPAEATRRPEPEQRAWRRNDDGPRRPPAAAGGAGARDFGNLRSTDANASSADAGGSQAPRLKLAGKGTSGTSWRDREAAKKNAQPEDANDRAR</sequence>
<keyword evidence="2" id="KW-0963">Cytoplasm</keyword>